<dbReference type="Proteomes" id="UP000823775">
    <property type="component" value="Unassembled WGS sequence"/>
</dbReference>
<keyword evidence="1" id="KW-0472">Membrane</keyword>
<proteinExistence type="predicted"/>
<feature type="transmembrane region" description="Helical" evidence="1">
    <location>
        <begin position="20"/>
        <end position="40"/>
    </location>
</feature>
<keyword evidence="1" id="KW-1133">Transmembrane helix</keyword>
<protein>
    <submittedName>
        <fullName evidence="2">Uncharacterized protein</fullName>
    </submittedName>
</protein>
<reference evidence="2 3" key="1">
    <citation type="journal article" date="2021" name="BMC Genomics">
        <title>Datura genome reveals duplications of psychoactive alkaloid biosynthetic genes and high mutation rate following tissue culture.</title>
        <authorList>
            <person name="Rajewski A."/>
            <person name="Carter-House D."/>
            <person name="Stajich J."/>
            <person name="Litt A."/>
        </authorList>
    </citation>
    <scope>NUCLEOTIDE SEQUENCE [LARGE SCALE GENOMIC DNA]</scope>
    <source>
        <strain evidence="2">AR-01</strain>
    </source>
</reference>
<name>A0ABS8RZR3_DATST</name>
<gene>
    <name evidence="2" type="ORF">HAX54_009522</name>
</gene>
<evidence type="ECO:0000313" key="3">
    <source>
        <dbReference type="Proteomes" id="UP000823775"/>
    </source>
</evidence>
<accession>A0ABS8RZR3</accession>
<evidence type="ECO:0000256" key="1">
    <source>
        <dbReference type="SAM" id="Phobius"/>
    </source>
</evidence>
<organism evidence="2 3">
    <name type="scientific">Datura stramonium</name>
    <name type="common">Jimsonweed</name>
    <name type="synonym">Common thornapple</name>
    <dbReference type="NCBI Taxonomy" id="4076"/>
    <lineage>
        <taxon>Eukaryota</taxon>
        <taxon>Viridiplantae</taxon>
        <taxon>Streptophyta</taxon>
        <taxon>Embryophyta</taxon>
        <taxon>Tracheophyta</taxon>
        <taxon>Spermatophyta</taxon>
        <taxon>Magnoliopsida</taxon>
        <taxon>eudicotyledons</taxon>
        <taxon>Gunneridae</taxon>
        <taxon>Pentapetalae</taxon>
        <taxon>asterids</taxon>
        <taxon>lamiids</taxon>
        <taxon>Solanales</taxon>
        <taxon>Solanaceae</taxon>
        <taxon>Solanoideae</taxon>
        <taxon>Datureae</taxon>
        <taxon>Datura</taxon>
    </lineage>
</organism>
<sequence length="148" mass="16256">MSPSVNTCQLAPHTACGKFASSVALGLGVLGLLAASRTLLRRSFGHQSSVTRSVKDSEHVRKFFAYVQLWAFDNDAVDFELSIKGFNFSNSDVGEPSHWRKMPPSYLPCPVCLVKSSRRNLVLMFVNASSRAQVQSVLCLEFVTLTAN</sequence>
<keyword evidence="1" id="KW-0812">Transmembrane</keyword>
<comment type="caution">
    <text evidence="2">The sequence shown here is derived from an EMBL/GenBank/DDBJ whole genome shotgun (WGS) entry which is preliminary data.</text>
</comment>
<dbReference type="EMBL" id="JACEIK010000152">
    <property type="protein sequence ID" value="MCD7451074.1"/>
    <property type="molecule type" value="Genomic_DNA"/>
</dbReference>
<evidence type="ECO:0000313" key="2">
    <source>
        <dbReference type="EMBL" id="MCD7451074.1"/>
    </source>
</evidence>
<keyword evidence="3" id="KW-1185">Reference proteome</keyword>